<evidence type="ECO:0000313" key="2">
    <source>
        <dbReference type="EMBL" id="MPM24305.1"/>
    </source>
</evidence>
<feature type="region of interest" description="Disordered" evidence="1">
    <location>
        <begin position="1"/>
        <end position="20"/>
    </location>
</feature>
<organism evidence="2">
    <name type="scientific">bioreactor metagenome</name>
    <dbReference type="NCBI Taxonomy" id="1076179"/>
    <lineage>
        <taxon>unclassified sequences</taxon>
        <taxon>metagenomes</taxon>
        <taxon>ecological metagenomes</taxon>
    </lineage>
</organism>
<protein>
    <recommendedName>
        <fullName evidence="3">Ribbon-helix-helix protein CopG domain-containing protein</fullName>
    </recommendedName>
</protein>
<name>A0A644Y6W2_9ZZZZ</name>
<dbReference type="AlphaFoldDB" id="A0A644Y6W2"/>
<proteinExistence type="predicted"/>
<evidence type="ECO:0008006" key="3">
    <source>
        <dbReference type="Google" id="ProtNLM"/>
    </source>
</evidence>
<accession>A0A644Y6W2</accession>
<reference evidence="2" key="1">
    <citation type="submission" date="2019-08" db="EMBL/GenBank/DDBJ databases">
        <authorList>
            <person name="Kucharzyk K."/>
            <person name="Murdoch R.W."/>
            <person name="Higgins S."/>
            <person name="Loffler F."/>
        </authorList>
    </citation>
    <scope>NUCLEOTIDE SEQUENCE</scope>
</reference>
<dbReference type="EMBL" id="VSSQ01004232">
    <property type="protein sequence ID" value="MPM24305.1"/>
    <property type="molecule type" value="Genomic_DNA"/>
</dbReference>
<comment type="caution">
    <text evidence="2">The sequence shown here is derived from an EMBL/GenBank/DDBJ whole genome shotgun (WGS) entry which is preliminary data.</text>
</comment>
<gene>
    <name evidence="2" type="ORF">SDC9_70786</name>
</gene>
<evidence type="ECO:0000256" key="1">
    <source>
        <dbReference type="SAM" id="MobiDB-lite"/>
    </source>
</evidence>
<sequence>MTARGPLTATTPRSAGRGADFRGCCKQGRSTGIGPVWDVQNEKHPMVRGFVGSSRMETNEKKSEIQMTQSKKEKIGIHMNPDLVKRIDAEYPLYGCASRSDFMSQAAAFYLGFLHNQEDTAYMSKTTLTFLEGQIAKLDAKICRQLFRMCVELSMVAHVTACQIRGVTDETLKDLRKRCVKAVKQTIGNIRYDKIYAFQNDELWTEEDDHEPGN</sequence>